<evidence type="ECO:0000313" key="3">
    <source>
        <dbReference type="Proteomes" id="UP001055439"/>
    </source>
</evidence>
<dbReference type="OrthoDB" id="10263272at2759"/>
<reference evidence="2" key="1">
    <citation type="submission" date="2022-05" db="EMBL/GenBank/DDBJ databases">
        <title>The Musa troglodytarum L. genome provides insights into the mechanism of non-climacteric behaviour and enrichment of carotenoids.</title>
        <authorList>
            <person name="Wang J."/>
        </authorList>
    </citation>
    <scope>NUCLEOTIDE SEQUENCE</scope>
    <source>
        <tissue evidence="2">Leaf</tissue>
    </source>
</reference>
<protein>
    <submittedName>
        <fullName evidence="2">Uncharacterized protein</fullName>
    </submittedName>
</protein>
<feature type="region of interest" description="Disordered" evidence="1">
    <location>
        <begin position="65"/>
        <end position="89"/>
    </location>
</feature>
<evidence type="ECO:0000313" key="2">
    <source>
        <dbReference type="EMBL" id="URE44159.1"/>
    </source>
</evidence>
<dbReference type="AlphaFoldDB" id="A0A9E7I1X9"/>
<feature type="non-terminal residue" evidence="2">
    <location>
        <position position="89"/>
    </location>
</feature>
<sequence length="89" mass="10188">MDMDYARFALTTPSRPRRDGSIQSPSSVAYQKLLDECILKNRTRILAFKSAPDAPASMLPQFDEPIRLQKKQQRQISKEPERVLDAHGM</sequence>
<name>A0A9E7I1X9_9LILI</name>
<dbReference type="Proteomes" id="UP001055439">
    <property type="component" value="Chromosome 9"/>
</dbReference>
<gene>
    <name evidence="2" type="ORF">MUK42_23980</name>
</gene>
<proteinExistence type="predicted"/>
<keyword evidence="3" id="KW-1185">Reference proteome</keyword>
<dbReference type="EMBL" id="CP097511">
    <property type="protein sequence ID" value="URE44159.1"/>
    <property type="molecule type" value="Genomic_DNA"/>
</dbReference>
<evidence type="ECO:0000256" key="1">
    <source>
        <dbReference type="SAM" id="MobiDB-lite"/>
    </source>
</evidence>
<organism evidence="2 3">
    <name type="scientific">Musa troglodytarum</name>
    <name type="common">fe'i banana</name>
    <dbReference type="NCBI Taxonomy" id="320322"/>
    <lineage>
        <taxon>Eukaryota</taxon>
        <taxon>Viridiplantae</taxon>
        <taxon>Streptophyta</taxon>
        <taxon>Embryophyta</taxon>
        <taxon>Tracheophyta</taxon>
        <taxon>Spermatophyta</taxon>
        <taxon>Magnoliopsida</taxon>
        <taxon>Liliopsida</taxon>
        <taxon>Zingiberales</taxon>
        <taxon>Musaceae</taxon>
        <taxon>Musa</taxon>
    </lineage>
</organism>
<feature type="compositionally biased region" description="Basic and acidic residues" evidence="1">
    <location>
        <begin position="76"/>
        <end position="89"/>
    </location>
</feature>
<accession>A0A9E7I1X9</accession>